<reference evidence="5" key="1">
    <citation type="submission" date="2023-03" db="EMBL/GenBank/DDBJ databases">
        <title>Massive genome expansion in bonnet fungi (Mycena s.s.) driven by repeated elements and novel gene families across ecological guilds.</title>
        <authorList>
            <consortium name="Lawrence Berkeley National Laboratory"/>
            <person name="Harder C.B."/>
            <person name="Miyauchi S."/>
            <person name="Viragh M."/>
            <person name="Kuo A."/>
            <person name="Thoen E."/>
            <person name="Andreopoulos B."/>
            <person name="Lu D."/>
            <person name="Skrede I."/>
            <person name="Drula E."/>
            <person name="Henrissat B."/>
            <person name="Morin E."/>
            <person name="Kohler A."/>
            <person name="Barry K."/>
            <person name="LaButti K."/>
            <person name="Morin E."/>
            <person name="Salamov A."/>
            <person name="Lipzen A."/>
            <person name="Mereny Z."/>
            <person name="Hegedus B."/>
            <person name="Baldrian P."/>
            <person name="Stursova M."/>
            <person name="Weitz H."/>
            <person name="Taylor A."/>
            <person name="Grigoriev I.V."/>
            <person name="Nagy L.G."/>
            <person name="Martin F."/>
            <person name="Kauserud H."/>
        </authorList>
    </citation>
    <scope>NUCLEOTIDE SEQUENCE</scope>
    <source>
        <strain evidence="5">9144</strain>
    </source>
</reference>
<dbReference type="GO" id="GO:0016787">
    <property type="term" value="F:hydrolase activity"/>
    <property type="evidence" value="ECO:0007669"/>
    <property type="project" value="UniProtKB-KW"/>
</dbReference>
<keyword evidence="2" id="KW-0378">Hydrolase</keyword>
<evidence type="ECO:0000313" key="5">
    <source>
        <dbReference type="EMBL" id="KAJ7223535.1"/>
    </source>
</evidence>
<dbReference type="InterPro" id="IPR013595">
    <property type="entry name" value="Pept_S33_TAP-like_C"/>
</dbReference>
<dbReference type="InterPro" id="IPR000073">
    <property type="entry name" value="AB_hydrolase_1"/>
</dbReference>
<dbReference type="SUPFAM" id="SSF53474">
    <property type="entry name" value="alpha/beta-Hydrolases"/>
    <property type="match status" value="1"/>
</dbReference>
<dbReference type="InterPro" id="IPR029058">
    <property type="entry name" value="AB_hydrolase_fold"/>
</dbReference>
<comment type="similarity">
    <text evidence="1">Belongs to the peptidase S33 family.</text>
</comment>
<keyword evidence="6" id="KW-1185">Reference proteome</keyword>
<dbReference type="Gene3D" id="3.40.50.1820">
    <property type="entry name" value="alpha/beta hydrolase"/>
    <property type="match status" value="1"/>
</dbReference>
<proteinExistence type="inferred from homology"/>
<dbReference type="EMBL" id="JARJCW010000006">
    <property type="protein sequence ID" value="KAJ7223535.1"/>
    <property type="molecule type" value="Genomic_DNA"/>
</dbReference>
<accession>A0AAD7E1J2</accession>
<dbReference type="PANTHER" id="PTHR43248">
    <property type="entry name" value="2-SUCCINYL-6-HYDROXY-2,4-CYCLOHEXADIENE-1-CARBOXYLATE SYNTHASE"/>
    <property type="match status" value="1"/>
</dbReference>
<feature type="domain" description="AB hydrolase-1" evidence="3">
    <location>
        <begin position="93"/>
        <end position="257"/>
    </location>
</feature>
<gene>
    <name evidence="5" type="ORF">GGX14DRAFT_427785</name>
</gene>
<evidence type="ECO:0000256" key="2">
    <source>
        <dbReference type="ARBA" id="ARBA00022801"/>
    </source>
</evidence>
<evidence type="ECO:0000259" key="3">
    <source>
        <dbReference type="Pfam" id="PF00561"/>
    </source>
</evidence>
<dbReference type="PANTHER" id="PTHR43248:SF25">
    <property type="entry name" value="AB HYDROLASE-1 DOMAIN-CONTAINING PROTEIN-RELATED"/>
    <property type="match status" value="1"/>
</dbReference>
<sequence length="583" mass="62277">MLSPAKLVVVSSLIYFIRSELGLASIFLNVVAQSDFDWDALTATDSLNWTACYSGFQCSLLRVPLDYSSDKGNASIAIVRLPATVPKSEYLGPILFNPGGPGGSGVDAIVSLGASFADFLGPQFDIVGFDPRGVSFSKPTVSFFETAADRAFWTPPDVNLRYPSLNATSEVISNRWAQFQLIGQQAQLHDTQDILQYITTDNVARDMLRITEAFGFEKLQYWGVSYGSVLGSTFATLFPDKVGRVAIDGIMDGEAWYTANITESMTDTDKTLQTFFDGCAAAGPAACAFHASSAEQIAANLAALTDAVRAQPFPVLTNVSHGIVDFSFVRNLIFAALFSPYAAYAGFAQDLAALARGNATRAYAEHQAPAFECDCAAGQAPFTANIFEAQIATTCGDARAVADSVTQLREFYANEARLSSFADIWGHWRIWCSGWNVHREGRFLGPVGGHTSYPLLIIGNTADPLTPLVWAKKAATQFPGAVLLTQDSPGHTSLVAPSLCTHGALRAYFQNGTLPAAGTVCAVDEALFPDAAGNDNAKVPRRTLEEDKLLAAVRAIGDAAPVRPAAAARALAGRIMTSMGRIL</sequence>
<evidence type="ECO:0000259" key="4">
    <source>
        <dbReference type="Pfam" id="PF08386"/>
    </source>
</evidence>
<dbReference type="AlphaFoldDB" id="A0AAD7E1J2"/>
<dbReference type="Pfam" id="PF00561">
    <property type="entry name" value="Abhydrolase_1"/>
    <property type="match status" value="1"/>
</dbReference>
<dbReference type="Pfam" id="PF08386">
    <property type="entry name" value="Abhydrolase_4"/>
    <property type="match status" value="1"/>
</dbReference>
<feature type="domain" description="Peptidase S33 tripeptidyl aminopeptidase-like C-terminal" evidence="4">
    <location>
        <begin position="421"/>
        <end position="521"/>
    </location>
</feature>
<protein>
    <submittedName>
        <fullName evidence="5">TAP-like protein-domain-containing protein</fullName>
    </submittedName>
</protein>
<comment type="caution">
    <text evidence="5">The sequence shown here is derived from an EMBL/GenBank/DDBJ whole genome shotgun (WGS) entry which is preliminary data.</text>
</comment>
<organism evidence="5 6">
    <name type="scientific">Mycena pura</name>
    <dbReference type="NCBI Taxonomy" id="153505"/>
    <lineage>
        <taxon>Eukaryota</taxon>
        <taxon>Fungi</taxon>
        <taxon>Dikarya</taxon>
        <taxon>Basidiomycota</taxon>
        <taxon>Agaricomycotina</taxon>
        <taxon>Agaricomycetes</taxon>
        <taxon>Agaricomycetidae</taxon>
        <taxon>Agaricales</taxon>
        <taxon>Marasmiineae</taxon>
        <taxon>Mycenaceae</taxon>
        <taxon>Mycena</taxon>
    </lineage>
</organism>
<dbReference type="Proteomes" id="UP001219525">
    <property type="component" value="Unassembled WGS sequence"/>
</dbReference>
<name>A0AAD7E1J2_9AGAR</name>
<evidence type="ECO:0000313" key="6">
    <source>
        <dbReference type="Proteomes" id="UP001219525"/>
    </source>
</evidence>
<evidence type="ECO:0000256" key="1">
    <source>
        <dbReference type="ARBA" id="ARBA00010088"/>
    </source>
</evidence>
<dbReference type="InterPro" id="IPR051601">
    <property type="entry name" value="Serine_prot/Carboxylest_S33"/>
</dbReference>